<dbReference type="EMBL" id="FBYC01000004">
    <property type="protein sequence ID" value="CUX80264.1"/>
    <property type="molecule type" value="Genomic_DNA"/>
</dbReference>
<feature type="compositionally biased region" description="Acidic residues" evidence="1">
    <location>
        <begin position="275"/>
        <end position="294"/>
    </location>
</feature>
<protein>
    <submittedName>
        <fullName evidence="3">Apolipoprotein A1/A4/E domain</fullName>
    </submittedName>
</protein>
<dbReference type="STRING" id="1666912.Ga0058931_0971"/>
<dbReference type="Proteomes" id="UP000050413">
    <property type="component" value="Unassembled WGS sequence"/>
</dbReference>
<comment type="caution">
    <text evidence="3">The sequence shown here is derived from an EMBL/GenBank/DDBJ whole genome shotgun (WGS) entry which is preliminary data.</text>
</comment>
<keyword evidence="3" id="KW-0449">Lipoprotein</keyword>
<dbReference type="Proteomes" id="UP000182045">
    <property type="component" value="Unassembled WGS sequence"/>
</dbReference>
<organism evidence="3 4">
    <name type="scientific">Roseibaca calidilacus</name>
    <dbReference type="NCBI Taxonomy" id="1666912"/>
    <lineage>
        <taxon>Bacteria</taxon>
        <taxon>Pseudomonadati</taxon>
        <taxon>Pseudomonadota</taxon>
        <taxon>Alphaproteobacteria</taxon>
        <taxon>Rhodobacterales</taxon>
        <taxon>Paracoccaceae</taxon>
        <taxon>Roseinatronobacter</taxon>
    </lineage>
</organism>
<proteinExistence type="predicted"/>
<name>A0A0P7W6V6_9RHOB</name>
<dbReference type="Gene3D" id="6.10.140.1430">
    <property type="match status" value="1"/>
</dbReference>
<dbReference type="OrthoDB" id="9959154at2"/>
<accession>A0A0P7W6V6</accession>
<reference evidence="2 5" key="2">
    <citation type="submission" date="2016-01" db="EMBL/GenBank/DDBJ databases">
        <authorList>
            <person name="Varghese N."/>
        </authorList>
    </citation>
    <scope>NUCLEOTIDE SEQUENCE [LARGE SCALE GENOMIC DNA]</scope>
    <source>
        <strain evidence="2 5">HL-91</strain>
    </source>
</reference>
<evidence type="ECO:0000313" key="2">
    <source>
        <dbReference type="EMBL" id="CUX80264.1"/>
    </source>
</evidence>
<reference evidence="3 4" key="1">
    <citation type="submission" date="2015-09" db="EMBL/GenBank/DDBJ databases">
        <title>Identification and resolution of microdiversity through metagenomic sequencing of parallel consortia.</title>
        <authorList>
            <person name="Nelson W.C."/>
            <person name="Romine M.F."/>
            <person name="Lindemann S.R."/>
        </authorList>
    </citation>
    <scope>NUCLEOTIDE SEQUENCE [LARGE SCALE GENOMIC DNA]</scope>
    <source>
        <strain evidence="3">HL-91</strain>
    </source>
</reference>
<evidence type="ECO:0000313" key="5">
    <source>
        <dbReference type="Proteomes" id="UP000182045"/>
    </source>
</evidence>
<feature type="region of interest" description="Disordered" evidence="1">
    <location>
        <begin position="246"/>
        <end position="294"/>
    </location>
</feature>
<feature type="region of interest" description="Disordered" evidence="1">
    <location>
        <begin position="131"/>
        <end position="166"/>
    </location>
</feature>
<dbReference type="EMBL" id="LJSG01000011">
    <property type="protein sequence ID" value="KPP92663.1"/>
    <property type="molecule type" value="Genomic_DNA"/>
</dbReference>
<evidence type="ECO:0000313" key="3">
    <source>
        <dbReference type="EMBL" id="KPP92663.1"/>
    </source>
</evidence>
<dbReference type="SUPFAM" id="SSF58113">
    <property type="entry name" value="Apolipoprotein A-I"/>
    <property type="match status" value="1"/>
</dbReference>
<sequence length="294" mass="32072">MPFFRALGFGSGSFGSNFGGGSRFGKFSNHGQSNACSTEKVEKLAEKYQEIADRYADKADSIRDKLAEKADDIRDKTAHKVQALQEKGFHHLAAKVEKIGELKAAKIEKLGECKADIYDAKANHWQAKADALAGKTDDDDVDEEDDDDDGDDDDGGDTSGEDTVDEVKIFYSTVDADGNEQQFTEEGYFQWATVELPEGTTLDEVNIDDILTDVLADLEENGTEVGEVYQVTIVGTDADGNEVVTDYELGTDDDGNTTLVPRDDDTMSSLSTGEASEDDIPDEDDEDDEDDSDH</sequence>
<dbReference type="AlphaFoldDB" id="A0A0P7W6V6"/>
<keyword evidence="5" id="KW-1185">Reference proteome</keyword>
<evidence type="ECO:0000256" key="1">
    <source>
        <dbReference type="SAM" id="MobiDB-lite"/>
    </source>
</evidence>
<evidence type="ECO:0000313" key="4">
    <source>
        <dbReference type="Proteomes" id="UP000050413"/>
    </source>
</evidence>
<dbReference type="RefSeq" id="WP_072245338.1">
    <property type="nucleotide sequence ID" value="NZ_FBYC01000004.1"/>
</dbReference>
<gene>
    <name evidence="2" type="ORF">Ga0058931_0971</name>
    <name evidence="3" type="ORF">HLUCCA05_09725</name>
</gene>
<feature type="compositionally biased region" description="Acidic residues" evidence="1">
    <location>
        <begin position="137"/>
        <end position="164"/>
    </location>
</feature>